<gene>
    <name evidence="10" type="ORF">D9613_000287</name>
</gene>
<feature type="compositionally biased region" description="Low complexity" evidence="7">
    <location>
        <begin position="421"/>
        <end position="451"/>
    </location>
</feature>
<protein>
    <recommendedName>
        <fullName evidence="9">Peptidase A1 domain-containing protein</fullName>
    </recommendedName>
</protein>
<feature type="region of interest" description="Disordered" evidence="7">
    <location>
        <begin position="476"/>
        <end position="511"/>
    </location>
</feature>
<keyword evidence="11" id="KW-1185">Reference proteome</keyword>
<evidence type="ECO:0000256" key="7">
    <source>
        <dbReference type="SAM" id="MobiDB-lite"/>
    </source>
</evidence>
<evidence type="ECO:0000256" key="4">
    <source>
        <dbReference type="ARBA" id="ARBA00022801"/>
    </source>
</evidence>
<feature type="active site" evidence="5">
    <location>
        <position position="297"/>
    </location>
</feature>
<organism evidence="10 11">
    <name type="scientific">Agrocybe pediades</name>
    <dbReference type="NCBI Taxonomy" id="84607"/>
    <lineage>
        <taxon>Eukaryota</taxon>
        <taxon>Fungi</taxon>
        <taxon>Dikarya</taxon>
        <taxon>Basidiomycota</taxon>
        <taxon>Agaricomycotina</taxon>
        <taxon>Agaricomycetes</taxon>
        <taxon>Agaricomycetidae</taxon>
        <taxon>Agaricales</taxon>
        <taxon>Agaricineae</taxon>
        <taxon>Strophariaceae</taxon>
        <taxon>Agrocybe</taxon>
    </lineage>
</organism>
<evidence type="ECO:0000256" key="6">
    <source>
        <dbReference type="RuleBase" id="RU000454"/>
    </source>
</evidence>
<keyword evidence="3 6" id="KW-0064">Aspartyl protease</keyword>
<name>A0A8H4R1I4_9AGAR</name>
<accession>A0A8H4R1I4</accession>
<feature type="compositionally biased region" description="Low complexity" evidence="7">
    <location>
        <begin position="476"/>
        <end position="504"/>
    </location>
</feature>
<keyword evidence="2 6" id="KW-0645">Protease</keyword>
<reference evidence="10 11" key="1">
    <citation type="submission" date="2019-12" db="EMBL/GenBank/DDBJ databases">
        <authorList>
            <person name="Floudas D."/>
            <person name="Bentzer J."/>
            <person name="Ahren D."/>
            <person name="Johansson T."/>
            <person name="Persson P."/>
            <person name="Tunlid A."/>
        </authorList>
    </citation>
    <scope>NUCLEOTIDE SEQUENCE [LARGE SCALE GENOMIC DNA]</scope>
    <source>
        <strain evidence="10 11">CBS 102.39</strain>
    </source>
</reference>
<dbReference type="Gene3D" id="2.40.70.10">
    <property type="entry name" value="Acid Proteases"/>
    <property type="match status" value="2"/>
</dbReference>
<dbReference type="GO" id="GO:0006508">
    <property type="term" value="P:proteolysis"/>
    <property type="evidence" value="ECO:0007669"/>
    <property type="project" value="UniProtKB-KW"/>
</dbReference>
<dbReference type="SUPFAM" id="SSF50630">
    <property type="entry name" value="Acid proteases"/>
    <property type="match status" value="1"/>
</dbReference>
<dbReference type="InterPro" id="IPR001461">
    <property type="entry name" value="Aspartic_peptidase_A1"/>
</dbReference>
<evidence type="ECO:0000256" key="8">
    <source>
        <dbReference type="SAM" id="SignalP"/>
    </source>
</evidence>
<dbReference type="Pfam" id="PF00026">
    <property type="entry name" value="Asp"/>
    <property type="match status" value="1"/>
</dbReference>
<keyword evidence="4 6" id="KW-0378">Hydrolase</keyword>
<proteinExistence type="inferred from homology"/>
<evidence type="ECO:0000256" key="3">
    <source>
        <dbReference type="ARBA" id="ARBA00022750"/>
    </source>
</evidence>
<dbReference type="PANTHER" id="PTHR47966">
    <property type="entry name" value="BETA-SITE APP-CLEAVING ENZYME, ISOFORM A-RELATED"/>
    <property type="match status" value="1"/>
</dbReference>
<keyword evidence="8" id="KW-0732">Signal</keyword>
<dbReference type="CDD" id="cd05471">
    <property type="entry name" value="pepsin_like"/>
    <property type="match status" value="1"/>
</dbReference>
<evidence type="ECO:0000256" key="5">
    <source>
        <dbReference type="PIRSR" id="PIRSR601461-1"/>
    </source>
</evidence>
<dbReference type="InterPro" id="IPR033121">
    <property type="entry name" value="PEPTIDASE_A1"/>
</dbReference>
<sequence>MISSTKLTFSILLLSVLADADPIHVPLSRRAKKTFDPNAEAHKLRVKYGRISDKALEGRFGRRANSAGIPIVNQEQDSSFLGTVTIGTPPQSFSVVLDTGSSDLWVASTDCTACSRSTPLFDSTKSSTFQGSDAGSRPITIRYGSGRVSGTLSQDTVSMGSFTIPSQTFLSVSQLSSGLVDGSVGGIMGLAFNTIASTHATPFWQALSSGNQLSSSELSFWLERAPQTSSLSDDTSPGGVFTLGGTNSSLFTGDIDFVNMPSDQQPSFWLLDMSTVTVNGKSVQITTANDASLSAIDTGTTLIGGPSGDVAAIWNAVGGSPSPGNPGFFRFPCSTTVTIALSFGSGKSWPINPQDMNLGPEERGSSMCLGGIFDLDMGTDIESDPSSGNPNWVVGDTFLKNVYSVFRANPPSVGFAQLSSLAGGTGAPSSGSSTSAPSSGSSPSITNSVSGTASIPSNSNPLSGVLSTFSAGTPGTAATASTSAGAPNSTPDGSNDSSNSSSGSGSVGSGALGTTASSLSSMVALACVMGMTFVLV</sequence>
<feature type="signal peptide" evidence="8">
    <location>
        <begin position="1"/>
        <end position="20"/>
    </location>
</feature>
<dbReference type="InterPro" id="IPR021109">
    <property type="entry name" value="Peptidase_aspartic_dom_sf"/>
</dbReference>
<dbReference type="Proteomes" id="UP000521872">
    <property type="component" value="Unassembled WGS sequence"/>
</dbReference>
<comment type="caution">
    <text evidence="10">The sequence shown here is derived from an EMBL/GenBank/DDBJ whole genome shotgun (WGS) entry which is preliminary data.</text>
</comment>
<dbReference type="FunFam" id="2.40.70.10:FF:000115">
    <property type="entry name" value="Lysosomal aspartic protease"/>
    <property type="match status" value="1"/>
</dbReference>
<feature type="active site" evidence="5">
    <location>
        <position position="98"/>
    </location>
</feature>
<dbReference type="InterPro" id="IPR034164">
    <property type="entry name" value="Pepsin-like_dom"/>
</dbReference>
<dbReference type="PROSITE" id="PS00141">
    <property type="entry name" value="ASP_PROTEASE"/>
    <property type="match status" value="1"/>
</dbReference>
<dbReference type="PANTHER" id="PTHR47966:SF6">
    <property type="entry name" value="PEPTIDASE A1 DOMAIN-CONTAINING PROTEIN"/>
    <property type="match status" value="1"/>
</dbReference>
<feature type="region of interest" description="Disordered" evidence="7">
    <location>
        <begin position="421"/>
        <end position="457"/>
    </location>
</feature>
<evidence type="ECO:0000256" key="1">
    <source>
        <dbReference type="ARBA" id="ARBA00007447"/>
    </source>
</evidence>
<feature type="domain" description="Peptidase A1" evidence="9">
    <location>
        <begin position="80"/>
        <end position="416"/>
    </location>
</feature>
<dbReference type="InterPro" id="IPR001969">
    <property type="entry name" value="Aspartic_peptidase_AS"/>
</dbReference>
<dbReference type="EMBL" id="JAACJL010000015">
    <property type="protein sequence ID" value="KAF4621143.1"/>
    <property type="molecule type" value="Genomic_DNA"/>
</dbReference>
<dbReference type="PRINTS" id="PR00792">
    <property type="entry name" value="PEPSIN"/>
</dbReference>
<dbReference type="PROSITE" id="PS51767">
    <property type="entry name" value="PEPTIDASE_A1"/>
    <property type="match status" value="1"/>
</dbReference>
<evidence type="ECO:0000256" key="2">
    <source>
        <dbReference type="ARBA" id="ARBA00022670"/>
    </source>
</evidence>
<evidence type="ECO:0000259" key="9">
    <source>
        <dbReference type="PROSITE" id="PS51767"/>
    </source>
</evidence>
<dbReference type="AlphaFoldDB" id="A0A8H4R1I4"/>
<feature type="chain" id="PRO_5034462378" description="Peptidase A1 domain-containing protein" evidence="8">
    <location>
        <begin position="21"/>
        <end position="536"/>
    </location>
</feature>
<dbReference type="GO" id="GO:0004190">
    <property type="term" value="F:aspartic-type endopeptidase activity"/>
    <property type="evidence" value="ECO:0007669"/>
    <property type="project" value="UniProtKB-KW"/>
</dbReference>
<comment type="similarity">
    <text evidence="1 6">Belongs to the peptidase A1 family.</text>
</comment>
<evidence type="ECO:0000313" key="10">
    <source>
        <dbReference type="EMBL" id="KAF4621143.1"/>
    </source>
</evidence>
<evidence type="ECO:0000313" key="11">
    <source>
        <dbReference type="Proteomes" id="UP000521872"/>
    </source>
</evidence>